<name>A0A0A8Y8H7_ARUDO</name>
<accession>A0A0A8Y8H7</accession>
<dbReference type="AlphaFoldDB" id="A0A0A8Y8H7"/>
<protein>
    <submittedName>
        <fullName evidence="1">Uncharacterized protein</fullName>
    </submittedName>
</protein>
<evidence type="ECO:0000313" key="1">
    <source>
        <dbReference type="EMBL" id="JAD20062.1"/>
    </source>
</evidence>
<sequence length="43" mass="4719">MLSCPNNQEFEISGDEMVGLLALASIEAYLHMCTETKLSVDSK</sequence>
<dbReference type="EMBL" id="GBRH01277833">
    <property type="protein sequence ID" value="JAD20062.1"/>
    <property type="molecule type" value="Transcribed_RNA"/>
</dbReference>
<reference evidence="1" key="1">
    <citation type="submission" date="2014-09" db="EMBL/GenBank/DDBJ databases">
        <authorList>
            <person name="Magalhaes I.L.F."/>
            <person name="Oliveira U."/>
            <person name="Santos F.R."/>
            <person name="Vidigal T.H.D.A."/>
            <person name="Brescovit A.D."/>
            <person name="Santos A.J."/>
        </authorList>
    </citation>
    <scope>NUCLEOTIDE SEQUENCE</scope>
    <source>
        <tissue evidence="1">Shoot tissue taken approximately 20 cm above the soil surface</tissue>
    </source>
</reference>
<proteinExistence type="predicted"/>
<reference evidence="1" key="2">
    <citation type="journal article" date="2015" name="Data Brief">
        <title>Shoot transcriptome of the giant reed, Arundo donax.</title>
        <authorList>
            <person name="Barrero R.A."/>
            <person name="Guerrero F.D."/>
            <person name="Moolhuijzen P."/>
            <person name="Goolsby J.A."/>
            <person name="Tidwell J."/>
            <person name="Bellgard S.E."/>
            <person name="Bellgard M.I."/>
        </authorList>
    </citation>
    <scope>NUCLEOTIDE SEQUENCE</scope>
    <source>
        <tissue evidence="1">Shoot tissue taken approximately 20 cm above the soil surface</tissue>
    </source>
</reference>
<organism evidence="1">
    <name type="scientific">Arundo donax</name>
    <name type="common">Giant reed</name>
    <name type="synonym">Donax arundinaceus</name>
    <dbReference type="NCBI Taxonomy" id="35708"/>
    <lineage>
        <taxon>Eukaryota</taxon>
        <taxon>Viridiplantae</taxon>
        <taxon>Streptophyta</taxon>
        <taxon>Embryophyta</taxon>
        <taxon>Tracheophyta</taxon>
        <taxon>Spermatophyta</taxon>
        <taxon>Magnoliopsida</taxon>
        <taxon>Liliopsida</taxon>
        <taxon>Poales</taxon>
        <taxon>Poaceae</taxon>
        <taxon>PACMAD clade</taxon>
        <taxon>Arundinoideae</taxon>
        <taxon>Arundineae</taxon>
        <taxon>Arundo</taxon>
    </lineage>
</organism>